<dbReference type="Gene3D" id="2.40.50.100">
    <property type="match status" value="1"/>
</dbReference>
<dbReference type="InterPro" id="IPR058625">
    <property type="entry name" value="MdtA-like_BSH"/>
</dbReference>
<feature type="coiled-coil region" evidence="4">
    <location>
        <begin position="144"/>
        <end position="171"/>
    </location>
</feature>
<dbReference type="Proteomes" id="UP001164020">
    <property type="component" value="Chromosome"/>
</dbReference>
<dbReference type="Gene3D" id="1.10.287.470">
    <property type="entry name" value="Helix hairpin bin"/>
    <property type="match status" value="1"/>
</dbReference>
<evidence type="ECO:0000313" key="7">
    <source>
        <dbReference type="EMBL" id="WAP70248.1"/>
    </source>
</evidence>
<gene>
    <name evidence="7" type="ORF">OH818_09185</name>
</gene>
<feature type="domain" description="Multidrug resistance protein MdtA-like C-terminal permuted SH3" evidence="6">
    <location>
        <begin position="292"/>
        <end position="351"/>
    </location>
</feature>
<keyword evidence="4" id="KW-0175">Coiled coil</keyword>
<evidence type="ECO:0000313" key="8">
    <source>
        <dbReference type="Proteomes" id="UP001164020"/>
    </source>
</evidence>
<feature type="domain" description="Multidrug resistance protein MdtA-like barrel-sandwich hybrid" evidence="5">
    <location>
        <begin position="74"/>
        <end position="202"/>
    </location>
</feature>
<comment type="subcellular location">
    <subcellularLocation>
        <location evidence="1">Cell envelope</location>
    </subcellularLocation>
</comment>
<keyword evidence="8" id="KW-1185">Reference proteome</keyword>
<dbReference type="RefSeq" id="WP_268882718.1">
    <property type="nucleotide sequence ID" value="NZ_CP114029.1"/>
</dbReference>
<dbReference type="PANTHER" id="PTHR30469:SF38">
    <property type="entry name" value="HLYD FAMILY SECRETION PROTEIN"/>
    <property type="match status" value="1"/>
</dbReference>
<name>A0ABY7C2J4_9HYPH</name>
<keyword evidence="3" id="KW-0813">Transport</keyword>
<evidence type="ECO:0000256" key="2">
    <source>
        <dbReference type="ARBA" id="ARBA00009477"/>
    </source>
</evidence>
<accession>A0ABY7C2J4</accession>
<dbReference type="InterPro" id="IPR058627">
    <property type="entry name" value="MdtA-like_C"/>
</dbReference>
<dbReference type="Pfam" id="PF25917">
    <property type="entry name" value="BSH_RND"/>
    <property type="match status" value="1"/>
</dbReference>
<dbReference type="EMBL" id="CP114029">
    <property type="protein sequence ID" value="WAP70248.1"/>
    <property type="molecule type" value="Genomic_DNA"/>
</dbReference>
<evidence type="ECO:0000256" key="1">
    <source>
        <dbReference type="ARBA" id="ARBA00004196"/>
    </source>
</evidence>
<dbReference type="InterPro" id="IPR006143">
    <property type="entry name" value="RND_pump_MFP"/>
</dbReference>
<evidence type="ECO:0000256" key="3">
    <source>
        <dbReference type="ARBA" id="ARBA00022448"/>
    </source>
</evidence>
<dbReference type="Gene3D" id="2.40.30.170">
    <property type="match status" value="1"/>
</dbReference>
<comment type="similarity">
    <text evidence="2">Belongs to the membrane fusion protein (MFP) (TC 8.A.1) family.</text>
</comment>
<dbReference type="NCBIfam" id="TIGR01730">
    <property type="entry name" value="RND_mfp"/>
    <property type="match status" value="1"/>
</dbReference>
<sequence length="369" mass="38655">MVWPNRWRSSRRWLAIAGFAVLPLVAGCGEEVGQAAPPQVAAFVEAEQKPYTRTISLTGTIVARNTSTYAFETGGRVTEVNVDVGDHVEPGTVLARIDPTQEEADVASARARVGSAEAVVAQAEAAFDRQKQLLSQGFTTRSSYDDAEQTLASARSDLDTAKSDLTNAENTLDDTVLTADADGVITSRSIDPGQVVTAAQSAFGFAQSGALDAVFSIQEQLLLSGQKPEAIEVSLVENPSVSAIGNVREVSPLIDSSTGTVQVKLGLENPPPQMTLGAAVVGRETGDGPAEAVSLPWDALLVKNGEPAVWVVGEGGRPILKTIEIAAYRTRDILVSKGIEAGERVITDGSQLVLPGGAPELVPATGEER</sequence>
<proteinExistence type="inferred from homology"/>
<evidence type="ECO:0000259" key="6">
    <source>
        <dbReference type="Pfam" id="PF25967"/>
    </source>
</evidence>
<dbReference type="PANTHER" id="PTHR30469">
    <property type="entry name" value="MULTIDRUG RESISTANCE PROTEIN MDTA"/>
    <property type="match status" value="1"/>
</dbReference>
<dbReference type="SUPFAM" id="SSF111369">
    <property type="entry name" value="HlyD-like secretion proteins"/>
    <property type="match status" value="1"/>
</dbReference>
<organism evidence="7 8">
    <name type="scientific">Jiella pelagia</name>
    <dbReference type="NCBI Taxonomy" id="2986949"/>
    <lineage>
        <taxon>Bacteria</taxon>
        <taxon>Pseudomonadati</taxon>
        <taxon>Pseudomonadota</taxon>
        <taxon>Alphaproteobacteria</taxon>
        <taxon>Hyphomicrobiales</taxon>
        <taxon>Aurantimonadaceae</taxon>
        <taxon>Jiella</taxon>
    </lineage>
</organism>
<dbReference type="Pfam" id="PF25967">
    <property type="entry name" value="RND-MFP_C"/>
    <property type="match status" value="1"/>
</dbReference>
<dbReference type="Gene3D" id="2.40.420.20">
    <property type="match status" value="1"/>
</dbReference>
<evidence type="ECO:0000256" key="4">
    <source>
        <dbReference type="SAM" id="Coils"/>
    </source>
</evidence>
<dbReference type="PROSITE" id="PS51257">
    <property type="entry name" value="PROKAR_LIPOPROTEIN"/>
    <property type="match status" value="1"/>
</dbReference>
<reference evidence="7" key="1">
    <citation type="submission" date="2022-12" db="EMBL/GenBank/DDBJ databases">
        <title>Jiella pelagia sp. nov., isolated from phosphonate enriched culture of Northwest Pacific surface seawater.</title>
        <authorList>
            <person name="Shin D.Y."/>
            <person name="Hwang C.Y."/>
        </authorList>
    </citation>
    <scope>NUCLEOTIDE SEQUENCE</scope>
    <source>
        <strain evidence="7">HL-NP1</strain>
    </source>
</reference>
<protein>
    <submittedName>
        <fullName evidence="7">Efflux RND transporter periplasmic adaptor subunit</fullName>
    </submittedName>
</protein>
<evidence type="ECO:0000259" key="5">
    <source>
        <dbReference type="Pfam" id="PF25917"/>
    </source>
</evidence>